<evidence type="ECO:0000313" key="2">
    <source>
        <dbReference type="EMBL" id="KAJ1185003.1"/>
    </source>
</evidence>
<dbReference type="Proteomes" id="UP001066276">
    <property type="component" value="Chromosome 3_1"/>
</dbReference>
<name>A0AAV7UBB4_PLEWA</name>
<reference evidence="2" key="1">
    <citation type="journal article" date="2022" name="bioRxiv">
        <title>Sequencing and chromosome-scale assembly of the giantPleurodeles waltlgenome.</title>
        <authorList>
            <person name="Brown T."/>
            <person name="Elewa A."/>
            <person name="Iarovenko S."/>
            <person name="Subramanian E."/>
            <person name="Araus A.J."/>
            <person name="Petzold A."/>
            <person name="Susuki M."/>
            <person name="Suzuki K.-i.T."/>
            <person name="Hayashi T."/>
            <person name="Toyoda A."/>
            <person name="Oliveira C."/>
            <person name="Osipova E."/>
            <person name="Leigh N.D."/>
            <person name="Simon A."/>
            <person name="Yun M.H."/>
        </authorList>
    </citation>
    <scope>NUCLEOTIDE SEQUENCE</scope>
    <source>
        <strain evidence="2">20211129_DDA</strain>
        <tissue evidence="2">Liver</tissue>
    </source>
</reference>
<organism evidence="2 3">
    <name type="scientific">Pleurodeles waltl</name>
    <name type="common">Iberian ribbed newt</name>
    <dbReference type="NCBI Taxonomy" id="8319"/>
    <lineage>
        <taxon>Eukaryota</taxon>
        <taxon>Metazoa</taxon>
        <taxon>Chordata</taxon>
        <taxon>Craniata</taxon>
        <taxon>Vertebrata</taxon>
        <taxon>Euteleostomi</taxon>
        <taxon>Amphibia</taxon>
        <taxon>Batrachia</taxon>
        <taxon>Caudata</taxon>
        <taxon>Salamandroidea</taxon>
        <taxon>Salamandridae</taxon>
        <taxon>Pleurodelinae</taxon>
        <taxon>Pleurodeles</taxon>
    </lineage>
</organism>
<sequence length="141" mass="14682">MVASTESRLPAVGGPNFTATNSTPVEYQAGPAEGAGASTDARRLGLLCFPVISSFLSRMSGYAAGFTGSGDKCFPGQVCNGTPQAGPGCTERLLCAPLKRRDIPGRHCGILLKAQDASRVRSEMLGSRCWEGVPVVTEGVY</sequence>
<keyword evidence="3" id="KW-1185">Reference proteome</keyword>
<evidence type="ECO:0000256" key="1">
    <source>
        <dbReference type="SAM" id="MobiDB-lite"/>
    </source>
</evidence>
<proteinExistence type="predicted"/>
<comment type="caution">
    <text evidence="2">The sequence shown here is derived from an EMBL/GenBank/DDBJ whole genome shotgun (WGS) entry which is preliminary data.</text>
</comment>
<dbReference type="EMBL" id="JANPWB010000005">
    <property type="protein sequence ID" value="KAJ1185003.1"/>
    <property type="molecule type" value="Genomic_DNA"/>
</dbReference>
<accession>A0AAV7UBB4</accession>
<evidence type="ECO:0000313" key="3">
    <source>
        <dbReference type="Proteomes" id="UP001066276"/>
    </source>
</evidence>
<protein>
    <submittedName>
        <fullName evidence="2">Uncharacterized protein</fullName>
    </submittedName>
</protein>
<dbReference type="AlphaFoldDB" id="A0AAV7UBB4"/>
<gene>
    <name evidence="2" type="ORF">NDU88_001799</name>
</gene>
<feature type="region of interest" description="Disordered" evidence="1">
    <location>
        <begin position="1"/>
        <end position="34"/>
    </location>
</feature>